<protein>
    <recommendedName>
        <fullName evidence="9">Metal homeostatis protein bsd2</fullName>
    </recommendedName>
</protein>
<reference evidence="8" key="2">
    <citation type="submission" date="2009-11" db="EMBL/GenBank/DDBJ databases">
        <title>The Genome Sequence of Allomyces macrogynus strain ATCC 38327.</title>
        <authorList>
            <consortium name="The Broad Institute Genome Sequencing Platform"/>
            <person name="Russ C."/>
            <person name="Cuomo C."/>
            <person name="Shea T."/>
            <person name="Young S.K."/>
            <person name="Zeng Q."/>
            <person name="Koehrsen M."/>
            <person name="Haas B."/>
            <person name="Borodovsky M."/>
            <person name="Guigo R."/>
            <person name="Alvarado L."/>
            <person name="Berlin A."/>
            <person name="Borenstein D."/>
            <person name="Chen Z."/>
            <person name="Engels R."/>
            <person name="Freedman E."/>
            <person name="Gellesch M."/>
            <person name="Goldberg J."/>
            <person name="Griggs A."/>
            <person name="Gujja S."/>
            <person name="Heiman D."/>
            <person name="Hepburn T."/>
            <person name="Howarth C."/>
            <person name="Jen D."/>
            <person name="Larson L."/>
            <person name="Lewis B."/>
            <person name="Mehta T."/>
            <person name="Park D."/>
            <person name="Pearson M."/>
            <person name="Roberts A."/>
            <person name="Saif S."/>
            <person name="Shenoy N."/>
            <person name="Sisk P."/>
            <person name="Stolte C."/>
            <person name="Sykes S."/>
            <person name="Walk T."/>
            <person name="White J."/>
            <person name="Yandava C."/>
            <person name="Burger G."/>
            <person name="Gray M.W."/>
            <person name="Holland P.W.H."/>
            <person name="King N."/>
            <person name="Lang F.B.F."/>
            <person name="Roger A.J."/>
            <person name="Ruiz-Trillo I."/>
            <person name="Lander E."/>
            <person name="Nusbaum C."/>
        </authorList>
    </citation>
    <scope>NUCLEOTIDE SEQUENCE [LARGE SCALE GENOMIC DNA]</scope>
    <source>
        <strain evidence="8">ATCC 38327</strain>
    </source>
</reference>
<feature type="transmembrane region" description="Helical" evidence="6">
    <location>
        <begin position="187"/>
        <end position="208"/>
    </location>
</feature>
<evidence type="ECO:0008006" key="9">
    <source>
        <dbReference type="Google" id="ProtNLM"/>
    </source>
</evidence>
<dbReference type="InterPro" id="IPR019325">
    <property type="entry name" value="NEDD4/Bsd2"/>
</dbReference>
<evidence type="ECO:0000313" key="8">
    <source>
        <dbReference type="Proteomes" id="UP000054350"/>
    </source>
</evidence>
<keyword evidence="4 6" id="KW-0472">Membrane</keyword>
<keyword evidence="2 6" id="KW-0812">Transmembrane</keyword>
<dbReference type="GO" id="GO:0005783">
    <property type="term" value="C:endoplasmic reticulum"/>
    <property type="evidence" value="ECO:0007669"/>
    <property type="project" value="TreeGrafter"/>
</dbReference>
<dbReference type="GO" id="GO:0031398">
    <property type="term" value="P:positive regulation of protein ubiquitination"/>
    <property type="evidence" value="ECO:0007669"/>
    <property type="project" value="TreeGrafter"/>
</dbReference>
<evidence type="ECO:0000256" key="1">
    <source>
        <dbReference type="ARBA" id="ARBA00004141"/>
    </source>
</evidence>
<dbReference type="OrthoDB" id="10003116at2759"/>
<dbReference type="eggNOG" id="KOG4812">
    <property type="taxonomic scope" value="Eukaryota"/>
</dbReference>
<evidence type="ECO:0000256" key="4">
    <source>
        <dbReference type="ARBA" id="ARBA00023136"/>
    </source>
</evidence>
<comment type="subcellular location">
    <subcellularLocation>
        <location evidence="1">Membrane</location>
        <topology evidence="1">Multi-pass membrane protein</topology>
    </subcellularLocation>
</comment>
<dbReference type="GO" id="GO:0007034">
    <property type="term" value="P:vacuolar transport"/>
    <property type="evidence" value="ECO:0007669"/>
    <property type="project" value="InterPro"/>
</dbReference>
<organism evidence="7 8">
    <name type="scientific">Allomyces macrogynus (strain ATCC 38327)</name>
    <name type="common">Allomyces javanicus var. macrogynus</name>
    <dbReference type="NCBI Taxonomy" id="578462"/>
    <lineage>
        <taxon>Eukaryota</taxon>
        <taxon>Fungi</taxon>
        <taxon>Fungi incertae sedis</taxon>
        <taxon>Blastocladiomycota</taxon>
        <taxon>Blastocladiomycetes</taxon>
        <taxon>Blastocladiales</taxon>
        <taxon>Blastocladiaceae</taxon>
        <taxon>Allomyces</taxon>
    </lineage>
</organism>
<feature type="compositionally biased region" description="Basic and acidic residues" evidence="5">
    <location>
        <begin position="14"/>
        <end position="24"/>
    </location>
</feature>
<dbReference type="Proteomes" id="UP000054350">
    <property type="component" value="Unassembled WGS sequence"/>
</dbReference>
<dbReference type="STRING" id="578462.A0A0L0SKP6"/>
<feature type="compositionally biased region" description="Low complexity" evidence="5">
    <location>
        <begin position="88"/>
        <end position="100"/>
    </location>
</feature>
<name>A0A0L0SKP6_ALLM3</name>
<dbReference type="AlphaFoldDB" id="A0A0L0SKP6"/>
<feature type="region of interest" description="Disordered" evidence="5">
    <location>
        <begin position="126"/>
        <end position="152"/>
    </location>
</feature>
<dbReference type="GO" id="GO:0048471">
    <property type="term" value="C:perinuclear region of cytoplasm"/>
    <property type="evidence" value="ECO:0007669"/>
    <property type="project" value="TreeGrafter"/>
</dbReference>
<keyword evidence="8" id="KW-1185">Reference proteome</keyword>
<dbReference type="GO" id="GO:0006511">
    <property type="term" value="P:ubiquitin-dependent protein catabolic process"/>
    <property type="evidence" value="ECO:0007669"/>
    <property type="project" value="TreeGrafter"/>
</dbReference>
<sequence length="313" mass="32911">MSNTGNKYQQVPLHDADIDAHLDDDTSTAAAVPRAAEPSSAASSGANHHDDADADGDVSAPLMAASDAASPAPAALHAAAEDDDDDAPIATLMPVASPDSSAPPSPPRRMISAKSDGVFSHLSAKPEVAPTTRSDSPTAPPADLPPSYETAVTDPTPAYFDNTIFTTQLDDGELLVEGLPVGSPMTFFLAMFISMSFQFAGFLMAYLLATSHAGRMGAKAGFGVTLLQYGILLRTRVMDIEDSGNPLGDADFASSLPPDTTPDEAEGILIRTEWVSYLLLICGWYLLIRSAIEFFRVKRLQAVVMASPEALIA</sequence>
<dbReference type="GO" id="GO:0030001">
    <property type="term" value="P:metal ion transport"/>
    <property type="evidence" value="ECO:0007669"/>
    <property type="project" value="InterPro"/>
</dbReference>
<dbReference type="GO" id="GO:0016020">
    <property type="term" value="C:membrane"/>
    <property type="evidence" value="ECO:0007669"/>
    <property type="project" value="UniProtKB-SubCell"/>
</dbReference>
<dbReference type="CDD" id="cd22212">
    <property type="entry name" value="NDFIP-like"/>
    <property type="match status" value="1"/>
</dbReference>
<evidence type="ECO:0000313" key="7">
    <source>
        <dbReference type="EMBL" id="KNE63136.1"/>
    </source>
</evidence>
<dbReference type="VEuPathDB" id="FungiDB:AMAG_08298"/>
<evidence type="ECO:0000256" key="6">
    <source>
        <dbReference type="SAM" id="Phobius"/>
    </source>
</evidence>
<dbReference type="GO" id="GO:0005794">
    <property type="term" value="C:Golgi apparatus"/>
    <property type="evidence" value="ECO:0007669"/>
    <property type="project" value="TreeGrafter"/>
</dbReference>
<reference evidence="7 8" key="1">
    <citation type="submission" date="2009-11" db="EMBL/GenBank/DDBJ databases">
        <title>Annotation of Allomyces macrogynus ATCC 38327.</title>
        <authorList>
            <consortium name="The Broad Institute Genome Sequencing Platform"/>
            <person name="Russ C."/>
            <person name="Cuomo C."/>
            <person name="Burger G."/>
            <person name="Gray M.W."/>
            <person name="Holland P.W.H."/>
            <person name="King N."/>
            <person name="Lang F.B.F."/>
            <person name="Roger A.J."/>
            <person name="Ruiz-Trillo I."/>
            <person name="Young S.K."/>
            <person name="Zeng Q."/>
            <person name="Gargeya S."/>
            <person name="Fitzgerald M."/>
            <person name="Haas B."/>
            <person name="Abouelleil A."/>
            <person name="Alvarado L."/>
            <person name="Arachchi H.M."/>
            <person name="Berlin A."/>
            <person name="Chapman S.B."/>
            <person name="Gearin G."/>
            <person name="Goldberg J."/>
            <person name="Griggs A."/>
            <person name="Gujja S."/>
            <person name="Hansen M."/>
            <person name="Heiman D."/>
            <person name="Howarth C."/>
            <person name="Larimer J."/>
            <person name="Lui A."/>
            <person name="MacDonald P.J.P."/>
            <person name="McCowen C."/>
            <person name="Montmayeur A."/>
            <person name="Murphy C."/>
            <person name="Neiman D."/>
            <person name="Pearson M."/>
            <person name="Priest M."/>
            <person name="Roberts A."/>
            <person name="Saif S."/>
            <person name="Shea T."/>
            <person name="Sisk P."/>
            <person name="Stolte C."/>
            <person name="Sykes S."/>
            <person name="Wortman J."/>
            <person name="Nusbaum C."/>
            <person name="Birren B."/>
        </authorList>
    </citation>
    <scope>NUCLEOTIDE SEQUENCE [LARGE SCALE GENOMIC DNA]</scope>
    <source>
        <strain evidence="7 8">ATCC 38327</strain>
    </source>
</reference>
<dbReference type="OMA" id="IAYFLMM"/>
<gene>
    <name evidence="7" type="ORF">AMAG_08298</name>
</gene>
<feature type="compositionally biased region" description="Low complexity" evidence="5">
    <location>
        <begin position="27"/>
        <end position="46"/>
    </location>
</feature>
<evidence type="ECO:0000256" key="3">
    <source>
        <dbReference type="ARBA" id="ARBA00022989"/>
    </source>
</evidence>
<proteinExistence type="predicted"/>
<feature type="compositionally biased region" description="Low complexity" evidence="5">
    <location>
        <begin position="57"/>
        <end position="78"/>
    </location>
</feature>
<keyword evidence="3 6" id="KW-1133">Transmembrane helix</keyword>
<evidence type="ECO:0000256" key="2">
    <source>
        <dbReference type="ARBA" id="ARBA00022692"/>
    </source>
</evidence>
<accession>A0A0L0SKP6</accession>
<evidence type="ECO:0000256" key="5">
    <source>
        <dbReference type="SAM" id="MobiDB-lite"/>
    </source>
</evidence>
<dbReference type="PANTHER" id="PTHR13396:SF5">
    <property type="entry name" value="NEDD4 FAMILY INTERACTING PROTEIN"/>
    <property type="match status" value="1"/>
</dbReference>
<feature type="region of interest" description="Disordered" evidence="5">
    <location>
        <begin position="1"/>
        <end position="112"/>
    </location>
</feature>
<dbReference type="Pfam" id="PF10176">
    <property type="entry name" value="NEDD4_Bsd2"/>
    <property type="match status" value="1"/>
</dbReference>
<dbReference type="EMBL" id="GG745341">
    <property type="protein sequence ID" value="KNE63136.1"/>
    <property type="molecule type" value="Genomic_DNA"/>
</dbReference>
<dbReference type="PANTHER" id="PTHR13396">
    <property type="entry name" value="NEDD4 FAMILY INTERACTING PROTEIN 1/2"/>
    <property type="match status" value="1"/>
</dbReference>